<organism evidence="1">
    <name type="scientific">Alphacoronavirus sp</name>
    <dbReference type="NCBI Taxonomy" id="1906673"/>
    <lineage>
        <taxon>Viruses</taxon>
        <taxon>Riboviria</taxon>
        <taxon>Orthornavirae</taxon>
        <taxon>Pisuviricota</taxon>
        <taxon>Pisoniviricetes</taxon>
        <taxon>Nidovirales</taxon>
        <taxon>Cornidovirineae</taxon>
        <taxon>Coronaviridae</taxon>
        <taxon>Orthocoronavirinae</taxon>
        <taxon>Alphacoronavirus</taxon>
    </lineage>
</organism>
<evidence type="ECO:0000313" key="4">
    <source>
        <dbReference type="EMBL" id="QWN56316.1"/>
    </source>
</evidence>
<evidence type="ECO:0000313" key="3">
    <source>
        <dbReference type="EMBL" id="QWN56305.1"/>
    </source>
</evidence>
<evidence type="ECO:0000313" key="1">
    <source>
        <dbReference type="EMBL" id="QWN56283.1"/>
    </source>
</evidence>
<dbReference type="EMBL" id="MZ081387">
    <property type="protein sequence ID" value="QWN56316.1"/>
    <property type="molecule type" value="Genomic_RNA"/>
</dbReference>
<proteinExistence type="predicted"/>
<dbReference type="EMBL" id="MZ081385">
    <property type="protein sequence ID" value="QWN56294.1"/>
    <property type="molecule type" value="Genomic_RNA"/>
</dbReference>
<dbReference type="EMBL" id="MZ081386">
    <property type="protein sequence ID" value="QWN56305.1"/>
    <property type="molecule type" value="Genomic_RNA"/>
</dbReference>
<gene>
    <name evidence="1" type="primary">NS5a</name>
</gene>
<dbReference type="EMBL" id="MZ081384">
    <property type="protein sequence ID" value="QWN56283.1"/>
    <property type="molecule type" value="Genomic_RNA"/>
</dbReference>
<accession>A0A8F1CXD0</accession>
<sequence>MSVTACLVLVNITVSHLNLFVDFNGRVDYYLGSGRKVCSFGHSFNPQLYNCTNTSLSLDIWQGYTGEFSVKCVGESILSNVVYVSSAHCNYPFYFTLLLLLYTLHQWQYSFCRG</sequence>
<reference evidence="1" key="1">
    <citation type="journal article" date="2021" name="Cell">
        <title>Identification of novel bat coronaviruses sheds light on the evolutionary origins of SARS-CoV-2 and related viruses.</title>
        <authorList>
            <person name="Zhou H."/>
            <person name="Ji J."/>
            <person name="Chen X."/>
            <person name="Bi Y."/>
            <person name="Li J."/>
            <person name="Wang Q."/>
            <person name="Hu T."/>
            <person name="Song H."/>
            <person name="Zhao R."/>
            <person name="Chen Y."/>
            <person name="Cui M."/>
            <person name="Zhang Y."/>
            <person name="Hughes A.C."/>
            <person name="Holmes E.C."/>
            <person name="Shi W."/>
        </authorList>
    </citation>
    <scope>NUCLEOTIDE SEQUENCE</scope>
    <source>
        <strain evidence="1">Bat/Yunnan/HcYN26/2020</strain>
        <strain evidence="2">Bat/Yunnan/MmYN16/2020</strain>
        <strain evidence="4">Bat/Yunnan/RmYN21/2020</strain>
        <strain evidence="3">Bat/Yunnan/RsYN12/2019</strain>
    </source>
</reference>
<name>A0A8F1CXD0_9ALPC</name>
<evidence type="ECO:0000313" key="2">
    <source>
        <dbReference type="EMBL" id="QWN56294.1"/>
    </source>
</evidence>
<protein>
    <submittedName>
        <fullName evidence="1">Nonstructural protein 5a</fullName>
    </submittedName>
</protein>